<keyword evidence="3" id="KW-1185">Reference proteome</keyword>
<protein>
    <recommendedName>
        <fullName evidence="4">DUF3093 domain-containing protein</fullName>
    </recommendedName>
</protein>
<keyword evidence="1" id="KW-0472">Membrane</keyword>
<accession>A0A8J3NIS0</accession>
<sequence length="146" mass="16034">MPRHTERLSTPWWLWVPGLLAAAVLAAQVGLGAAGPRGWVAYVVVLPLAAYGLWWLGRIRITVDGEQLRVDDAVLSLRHVAQVVPLDAETKRELLGPSADPMAFVIQRPWVGGAVQVVLDDPDDVTPYWVISSRRPEELARALRSG</sequence>
<organism evidence="2 3">
    <name type="scientific">Catellatospora bangladeshensis</name>
    <dbReference type="NCBI Taxonomy" id="310355"/>
    <lineage>
        <taxon>Bacteria</taxon>
        <taxon>Bacillati</taxon>
        <taxon>Actinomycetota</taxon>
        <taxon>Actinomycetes</taxon>
        <taxon>Micromonosporales</taxon>
        <taxon>Micromonosporaceae</taxon>
        <taxon>Catellatospora</taxon>
    </lineage>
</organism>
<evidence type="ECO:0000313" key="2">
    <source>
        <dbReference type="EMBL" id="GIF79640.1"/>
    </source>
</evidence>
<dbReference type="Proteomes" id="UP000601223">
    <property type="component" value="Unassembled WGS sequence"/>
</dbReference>
<keyword evidence="1" id="KW-0812">Transmembrane</keyword>
<dbReference type="InterPro" id="IPR021443">
    <property type="entry name" value="DUF3093"/>
</dbReference>
<comment type="caution">
    <text evidence="2">The sequence shown here is derived from an EMBL/GenBank/DDBJ whole genome shotgun (WGS) entry which is preliminary data.</text>
</comment>
<feature type="transmembrane region" description="Helical" evidence="1">
    <location>
        <begin position="12"/>
        <end position="33"/>
    </location>
</feature>
<reference evidence="2 3" key="1">
    <citation type="submission" date="2021-01" db="EMBL/GenBank/DDBJ databases">
        <title>Whole genome shotgun sequence of Catellatospora bangladeshensis NBRC 107357.</title>
        <authorList>
            <person name="Komaki H."/>
            <person name="Tamura T."/>
        </authorList>
    </citation>
    <scope>NUCLEOTIDE SEQUENCE [LARGE SCALE GENOMIC DNA]</scope>
    <source>
        <strain evidence="2 3">NBRC 107357</strain>
    </source>
</reference>
<dbReference type="EMBL" id="BONF01000007">
    <property type="protein sequence ID" value="GIF79640.1"/>
    <property type="molecule type" value="Genomic_DNA"/>
</dbReference>
<feature type="transmembrane region" description="Helical" evidence="1">
    <location>
        <begin position="39"/>
        <end position="57"/>
    </location>
</feature>
<keyword evidence="1" id="KW-1133">Transmembrane helix</keyword>
<dbReference type="Pfam" id="PF11292">
    <property type="entry name" value="DUF3093"/>
    <property type="match status" value="1"/>
</dbReference>
<evidence type="ECO:0008006" key="4">
    <source>
        <dbReference type="Google" id="ProtNLM"/>
    </source>
</evidence>
<name>A0A8J3NIS0_9ACTN</name>
<evidence type="ECO:0000313" key="3">
    <source>
        <dbReference type="Proteomes" id="UP000601223"/>
    </source>
</evidence>
<gene>
    <name evidence="2" type="ORF">Cba03nite_09890</name>
</gene>
<evidence type="ECO:0000256" key="1">
    <source>
        <dbReference type="SAM" id="Phobius"/>
    </source>
</evidence>
<proteinExistence type="predicted"/>
<dbReference type="AlphaFoldDB" id="A0A8J3NIS0"/>